<dbReference type="Pfam" id="PF25023">
    <property type="entry name" value="TEN_YD-shell"/>
    <property type="match status" value="1"/>
</dbReference>
<dbReference type="PANTHER" id="PTHR32305">
    <property type="match status" value="1"/>
</dbReference>
<dbReference type="InterPro" id="IPR056823">
    <property type="entry name" value="TEN-like_YD-shell"/>
</dbReference>
<reference evidence="6" key="1">
    <citation type="submission" date="2017-06" db="EMBL/GenBank/DDBJ databases">
        <title>Genome analysis of Fimbriiglobus ruber SP5, the first member of the order Planctomycetales with confirmed chitinolytic capability.</title>
        <authorList>
            <person name="Ravin N.V."/>
            <person name="Rakitin A.L."/>
            <person name="Ivanova A.A."/>
            <person name="Beletsky A.V."/>
            <person name="Kulichevskaya I.S."/>
            <person name="Mardanov A.V."/>
            <person name="Dedysh S.N."/>
        </authorList>
    </citation>
    <scope>NUCLEOTIDE SEQUENCE [LARGE SCALE GENOMIC DNA]</scope>
    <source>
        <strain evidence="6">SP5</strain>
    </source>
</reference>
<feature type="compositionally biased region" description="Polar residues" evidence="2">
    <location>
        <begin position="2232"/>
        <end position="2241"/>
    </location>
</feature>
<dbReference type="InterPro" id="IPR006530">
    <property type="entry name" value="YD"/>
</dbReference>
<feature type="region of interest" description="Disordered" evidence="2">
    <location>
        <begin position="2206"/>
        <end position="2251"/>
    </location>
</feature>
<evidence type="ECO:0000259" key="4">
    <source>
        <dbReference type="Pfam" id="PF25023"/>
    </source>
</evidence>
<dbReference type="Gene3D" id="2.60.40.10">
    <property type="entry name" value="Immunoglobulins"/>
    <property type="match status" value="7"/>
</dbReference>
<evidence type="ECO:0000256" key="2">
    <source>
        <dbReference type="SAM" id="MobiDB-lite"/>
    </source>
</evidence>
<dbReference type="RefSeq" id="WP_143393161.1">
    <property type="nucleotide sequence ID" value="NZ_NIDE01000004.1"/>
</dbReference>
<feature type="domain" description="Bacterial Ig-like" evidence="3">
    <location>
        <begin position="1512"/>
        <end position="1596"/>
    </location>
</feature>
<dbReference type="InterPro" id="IPR031325">
    <property type="entry name" value="RHS_repeat"/>
</dbReference>
<feature type="domain" description="Bacterial Ig-like" evidence="3">
    <location>
        <begin position="1992"/>
        <end position="2076"/>
    </location>
</feature>
<feature type="compositionally biased region" description="Low complexity" evidence="2">
    <location>
        <begin position="2218"/>
        <end position="2229"/>
    </location>
</feature>
<evidence type="ECO:0000259" key="3">
    <source>
        <dbReference type="Pfam" id="PF16640"/>
    </source>
</evidence>
<dbReference type="NCBIfam" id="TIGR01643">
    <property type="entry name" value="YD_repeat_2x"/>
    <property type="match status" value="13"/>
</dbReference>
<dbReference type="Pfam" id="PF05593">
    <property type="entry name" value="RHS_repeat"/>
    <property type="match status" value="8"/>
</dbReference>
<dbReference type="OrthoDB" id="291501at2"/>
<dbReference type="InterPro" id="IPR050708">
    <property type="entry name" value="T6SS_VgrG/RHS"/>
</dbReference>
<protein>
    <submittedName>
        <fullName evidence="5">Carboxylesterase</fullName>
    </submittedName>
</protein>
<evidence type="ECO:0000313" key="5">
    <source>
        <dbReference type="EMBL" id="OWK44010.1"/>
    </source>
</evidence>
<feature type="domain" description="Bacterial Ig-like" evidence="3">
    <location>
        <begin position="2088"/>
        <end position="2172"/>
    </location>
</feature>
<gene>
    <name evidence="5" type="ORF">FRUB_03609</name>
</gene>
<dbReference type="SUPFAM" id="SSF69304">
    <property type="entry name" value="Tricorn protease N-terminal domain"/>
    <property type="match status" value="1"/>
</dbReference>
<proteinExistence type="predicted"/>
<name>A0A225DR91_9BACT</name>
<evidence type="ECO:0000313" key="6">
    <source>
        <dbReference type="Proteomes" id="UP000214646"/>
    </source>
</evidence>
<sequence>MWVTGTGGYQFFAQGTGDTYTSPAGNFGTLVYVPDEGYEYTAKDQTVSDFDAKGDLTLVTDRDGLTTQYAYNGDDSLASVTAADGGVTTFAYGGGGLAQITEPGGRVWTFTADGDGDLTGWTTPDGTSRTFEYDNDHHLTMDTWGAIQTAVTYANNVVTAVVRGGQTWTVDSVAGQGFADPVGTTAAPAARVTDPLGYQTQYQVTSGDVPLAVTRPDGLTQTWKLLDGVLVTSATDFLGQTTTTQYGSVSGVLDGDVTGVTNPDGSHQSYGYDPLYHQITSSTDGNGNPTTYGLNATGDRTSTTDPLNDTTTDVWADGLLMSETDAVGDVTSYTYTQYRQTSTVTHTGPTGIVSSTATYTYDAAGNLSTMTDGVGDVTTYVYDGENRLVSTTDPDHNTTSTTYTPDGQVAGTTDANGIVTTYAYNTQGLVTQVVGNADGATAADRRTTLTAYDADGDPTAVTDPLGNVTRTYYDVDGRAVAVTDPNGYTSNTLYDADGNPTETVDNVGNTTLTAFDAMSRPISTAVYSSAATGSTLVTSNQTVYDADGNATLQTDGDGNQTQTRYDAANRLTYEADAAGTAAAVRTTTSYDPAGRATLVVDGTGDSTLTAYDAEGRSLGQTIVSAAGTVVTESTTRYDLAGRPTASIDPDGTTHLTGYDPAGRVTLSSAVDENGDVISSTTTAYDPAGNPTATIDGDGHTTLTAYDAFGAATRVQSPAAGDGAATSAYDLDGRLTLATDADGNETYDVYDADGNLLSEEVDDAEGDVDTYSRKAYDPDGNLIGLIDGDSHVTSYAYDALGRQTTSDAGVDGPAGTDAKTTDAYDGAGNLTEVVDADGNVTQSAFDADNRLTAETLYDDEGDVVRQRTYAYDADGRQTLITDGVGNTTLSTYDAAGQLLTQTVRGPNTGGGTSHPDAREAAPAAVTMAPAVRQMTPASGGSSVYIQGSTLVVQGPSTTSNTIAVTPDGAGTVTVAFNGTALGNYAVPSGGVEVLGGGASNTAQLTPAAGLNYTFVAGDPTDVVTVNAPATAGGSGAVFTTTAASGGTTVTTTQRSDGTALGSVLVSSAAAVGYINLVGGSGADVFSVTPQAIPFNVIANAADALTVNAPTSAATSGVYYDASGTVNGGTVIRAYQEAAGYTEGASVGTVWFSDATPLGEVNLVGTTATDTFVIAPQATPFNVATGGGTADNLTLETPGATTGVYYDATGTVNSGTVIHAYNEAAGNTEGASLGTVWFPAAAAPGSVNIVGTSSADTFAIAPQATPFNIYGGATDALMVDPPAAVTAGVYYDATATVGGGTVVSAYNEAAGYTEGSYLGGVWFYNATPLAMVNLNGTAAADSFVVTPQATPFNIAIGGGSDALTVDAPASASTTGVDYDATGTVNSGTVIHASQNSSGKPSIGTVWYPNAGAPAQVTLNGTPTADEFDVIPQTSPLFKVYGDGGSGDLLNDHTPAAAGTSGVSYSTTASGGGTYVYTYRSSDNADLGDLWYASESPPTSFAGVAVDPTTTSLARSSSSTTYGQAVTLTATVGSSAGTPSGSATFLDGATVLGTGTLSSGVAMFTTAALTGGSHAITAVYAGNATYTTSTSAAVSVTVSQVASTTYLSVSVNPAVAGQSVTLTATVAPGGTGSGMPTGTVTFKDGSTTLGTGTLSGGVVTFTTSALAVGSHSITAVYSDDTNFTASTSAAVTETVNPANTTTTLAASTNTATYGQAVTLTATVAAVAPGAGMPTGTVTFKDGSTTLGTGTLSGGVATFTTSALAVGSHSITATYGTVTSFTGSTSGSLAETVNPAATTTGLAASANAAVYGQGVTLIAAVAAVAPGGGTPTGTVTFYDGSINLGTMTLSGGSTTLITTVTGLGSHTFTATYNPGTGYNASGATFQVEVGQASSTVSLSLSSNYLPAGSSVTATATVGVALPGGGSPTGTVTFMDGTTTLGTATVTRGLATFLINTLTVGNHTITASYSGDTNFRASTSAGQAETATRATANIIMSSSDYSAVYGQAVTYTATVQPNPSGGVIPTGSITFTDDSGTLGTVTLVNGVATIPAPFLEVGTDSISASYSGDTNFAGRTSPGFVEEVTEASSTVSVTASPSPATFGQTVTLTATVVAQAPGSGTPTGSVEFDDGPTDIGTGTIDGDGVASLTVQGLAPGTHSIVALYYGDDNFFGNYSSPWSEGVGKAVTVVGLSWPTGNVVSGQSVALTATVVAPGGGGRRPGRSRSTTGRSTSGRAPWTSTEWQPCFQSPLRPGRTR</sequence>
<dbReference type="InterPro" id="IPR013783">
    <property type="entry name" value="Ig-like_fold"/>
</dbReference>
<keyword evidence="1" id="KW-0677">Repeat</keyword>
<organism evidence="5 6">
    <name type="scientific">Fimbriiglobus ruber</name>
    <dbReference type="NCBI Taxonomy" id="1908690"/>
    <lineage>
        <taxon>Bacteria</taxon>
        <taxon>Pseudomonadati</taxon>
        <taxon>Planctomycetota</taxon>
        <taxon>Planctomycetia</taxon>
        <taxon>Gemmatales</taxon>
        <taxon>Gemmataceae</taxon>
        <taxon>Fimbriiglobus</taxon>
    </lineage>
</organism>
<evidence type="ECO:0000256" key="1">
    <source>
        <dbReference type="ARBA" id="ARBA00022737"/>
    </source>
</evidence>
<feature type="domain" description="Teneurin-like YD-shell" evidence="4">
    <location>
        <begin position="48"/>
        <end position="138"/>
    </location>
</feature>
<dbReference type="PANTHER" id="PTHR32305:SF15">
    <property type="entry name" value="PROTEIN RHSA-RELATED"/>
    <property type="match status" value="1"/>
</dbReference>
<dbReference type="Proteomes" id="UP000214646">
    <property type="component" value="Unassembled WGS sequence"/>
</dbReference>
<feature type="domain" description="Bacterial Ig-like" evidence="3">
    <location>
        <begin position="1702"/>
        <end position="1790"/>
    </location>
</feature>
<comment type="caution">
    <text evidence="5">The sequence shown here is derived from an EMBL/GenBank/DDBJ whole genome shotgun (WGS) entry which is preliminary data.</text>
</comment>
<feature type="domain" description="Bacterial Ig-like" evidence="3">
    <location>
        <begin position="1896"/>
        <end position="1980"/>
    </location>
</feature>
<accession>A0A225DR91</accession>
<dbReference type="Gene3D" id="2.180.10.10">
    <property type="entry name" value="RHS repeat-associated core"/>
    <property type="match status" value="5"/>
</dbReference>
<keyword evidence="6" id="KW-1185">Reference proteome</keyword>
<feature type="domain" description="Bacterial Ig-like" evidence="3">
    <location>
        <begin position="1799"/>
        <end position="1885"/>
    </location>
</feature>
<dbReference type="EMBL" id="NIDE01000004">
    <property type="protein sequence ID" value="OWK44010.1"/>
    <property type="molecule type" value="Genomic_DNA"/>
</dbReference>
<dbReference type="InterPro" id="IPR032109">
    <property type="entry name" value="Big_3_5"/>
</dbReference>
<dbReference type="Pfam" id="PF16640">
    <property type="entry name" value="Big_3_5"/>
    <property type="match status" value="7"/>
</dbReference>
<feature type="domain" description="Bacterial Ig-like" evidence="3">
    <location>
        <begin position="1605"/>
        <end position="1693"/>
    </location>
</feature>